<protein>
    <recommendedName>
        <fullName evidence="3">Decarboxylase</fullName>
    </recommendedName>
</protein>
<dbReference type="EMBL" id="OFSM01000002">
    <property type="protein sequence ID" value="SOY27886.1"/>
    <property type="molecule type" value="Genomic_DNA"/>
</dbReference>
<name>A0A2K4ZBP7_9FIRM</name>
<dbReference type="RefSeq" id="WP_103237974.1">
    <property type="nucleotide sequence ID" value="NZ_JANJZD010000002.1"/>
</dbReference>
<reference evidence="1 2" key="1">
    <citation type="submission" date="2018-01" db="EMBL/GenBank/DDBJ databases">
        <authorList>
            <person name="Gaut B.S."/>
            <person name="Morton B.R."/>
            <person name="Clegg M.T."/>
            <person name="Duvall M.R."/>
        </authorList>
    </citation>
    <scope>NUCLEOTIDE SEQUENCE [LARGE SCALE GENOMIC DNA]</scope>
    <source>
        <strain evidence="1">GP69</strain>
    </source>
</reference>
<gene>
    <name evidence="1" type="ORF">AMURIS_00591</name>
</gene>
<evidence type="ECO:0008006" key="3">
    <source>
        <dbReference type="Google" id="ProtNLM"/>
    </source>
</evidence>
<evidence type="ECO:0000313" key="2">
    <source>
        <dbReference type="Proteomes" id="UP000236311"/>
    </source>
</evidence>
<organism evidence="1 2">
    <name type="scientific">Acetatifactor muris</name>
    <dbReference type="NCBI Taxonomy" id="879566"/>
    <lineage>
        <taxon>Bacteria</taxon>
        <taxon>Bacillati</taxon>
        <taxon>Bacillota</taxon>
        <taxon>Clostridia</taxon>
        <taxon>Lachnospirales</taxon>
        <taxon>Lachnospiraceae</taxon>
        <taxon>Acetatifactor</taxon>
    </lineage>
</organism>
<keyword evidence="2" id="KW-1185">Reference proteome</keyword>
<accession>A0A2K4ZBP7</accession>
<dbReference type="Proteomes" id="UP000236311">
    <property type="component" value="Unassembled WGS sequence"/>
</dbReference>
<dbReference type="OrthoDB" id="1911537at2"/>
<proteinExistence type="predicted"/>
<evidence type="ECO:0000313" key="1">
    <source>
        <dbReference type="EMBL" id="SOY27886.1"/>
    </source>
</evidence>
<dbReference type="AlphaFoldDB" id="A0A2K4ZBP7"/>
<sequence length="177" mass="20116">MKSSELRNALEEYLDLLKRNLDAVSLEILKTKYKKPFDELRQNISSTATAYVKQVTLDNIRIRADFMAEAQPLIQSTVDQSDILKQISAAAFKRQDIAEIDQLTLSLKEQIHQALLPFYDRHICLYLDDECFGNPPKAPKFYNVASGCMWKNNAWTPAEVEKGVILLPAQDKPKTAA</sequence>